<evidence type="ECO:0000313" key="2">
    <source>
        <dbReference type="Proteomes" id="UP001558632"/>
    </source>
</evidence>
<protein>
    <submittedName>
        <fullName evidence="1">Retrovirus-related Pol polyprotein from type-1 retrotransposable element</fullName>
    </submittedName>
</protein>
<evidence type="ECO:0000313" key="1">
    <source>
        <dbReference type="EMBL" id="KAL1241414.1"/>
    </source>
</evidence>
<dbReference type="Proteomes" id="UP001558632">
    <property type="component" value="Unassembled WGS sequence"/>
</dbReference>
<name>A0ABR3KLX3_TRISP</name>
<gene>
    <name evidence="1" type="ORF">TSPI_10607</name>
</gene>
<sequence length="175" mass="19811">MPQHQKSLHAALQHFSVLTATKDALKKGKRQPLRAEIAELTETYQGSCLPTFRKRSVEMEGEELPKTQRCCCADTAGIQPVNGRLPRISQKCPQTKNLYIQGHNKIVHLAAEHARREGFTVHLDQALKSGGQVYKPDLILIKGNTAHILDVAIPWQMGTDMHEHYERKVNRFLVK</sequence>
<organism evidence="1 2">
    <name type="scientific">Trichinella spiralis</name>
    <name type="common">Trichina worm</name>
    <dbReference type="NCBI Taxonomy" id="6334"/>
    <lineage>
        <taxon>Eukaryota</taxon>
        <taxon>Metazoa</taxon>
        <taxon>Ecdysozoa</taxon>
        <taxon>Nematoda</taxon>
        <taxon>Enoplea</taxon>
        <taxon>Dorylaimia</taxon>
        <taxon>Trichinellida</taxon>
        <taxon>Trichinellidae</taxon>
        <taxon>Trichinella</taxon>
    </lineage>
</organism>
<keyword evidence="2" id="KW-1185">Reference proteome</keyword>
<accession>A0ABR3KLX3</accession>
<comment type="caution">
    <text evidence="1">The sequence shown here is derived from an EMBL/GenBank/DDBJ whole genome shotgun (WGS) entry which is preliminary data.</text>
</comment>
<proteinExistence type="predicted"/>
<dbReference type="EMBL" id="JBEUSY010000251">
    <property type="protein sequence ID" value="KAL1241414.1"/>
    <property type="molecule type" value="Genomic_DNA"/>
</dbReference>
<reference evidence="1 2" key="1">
    <citation type="submission" date="2024-07" db="EMBL/GenBank/DDBJ databases">
        <title>Enhanced genomic and transcriptomic resources for Trichinella pseudospiralis and T. spiralis underpin the discovery of pronounced molecular differences between stages and species.</title>
        <authorList>
            <person name="Pasi K.K."/>
            <person name="La Rosa G."/>
            <person name="Gomez-Morales M.A."/>
            <person name="Tosini F."/>
            <person name="Sumanam S."/>
            <person name="Young N.D."/>
            <person name="Chang B.C."/>
            <person name="Robin G.B."/>
        </authorList>
    </citation>
    <scope>NUCLEOTIDE SEQUENCE [LARGE SCALE GENOMIC DNA]</scope>
    <source>
        <strain evidence="1">ISS534</strain>
    </source>
</reference>